<dbReference type="Pfam" id="PF03208">
    <property type="entry name" value="PRA1"/>
    <property type="match status" value="1"/>
</dbReference>
<keyword evidence="10" id="KW-1185">Reference proteome</keyword>
<protein>
    <recommendedName>
        <fullName evidence="7">PRA1 family protein</fullName>
    </recommendedName>
</protein>
<dbReference type="InterPro" id="IPR004895">
    <property type="entry name" value="Prenylated_rab_accept_PRA1"/>
</dbReference>
<dbReference type="PANTHER" id="PTHR19317">
    <property type="entry name" value="PRENYLATED RAB ACCEPTOR 1-RELATED"/>
    <property type="match status" value="1"/>
</dbReference>
<evidence type="ECO:0000256" key="3">
    <source>
        <dbReference type="ARBA" id="ARBA00006483"/>
    </source>
</evidence>
<gene>
    <name evidence="9" type="ORF">KK1_029058</name>
</gene>
<reference evidence="9" key="1">
    <citation type="journal article" date="2012" name="Nat. Biotechnol.">
        <title>Draft genome sequence of pigeonpea (Cajanus cajan), an orphan legume crop of resource-poor farmers.</title>
        <authorList>
            <person name="Varshney R.K."/>
            <person name="Chen W."/>
            <person name="Li Y."/>
            <person name="Bharti A.K."/>
            <person name="Saxena R.K."/>
            <person name="Schlueter J.A."/>
            <person name="Donoghue M.T."/>
            <person name="Azam S."/>
            <person name="Fan G."/>
            <person name="Whaley A.M."/>
            <person name="Farmer A.D."/>
            <person name="Sheridan J."/>
            <person name="Iwata A."/>
            <person name="Tuteja R."/>
            <person name="Penmetsa R.V."/>
            <person name="Wu W."/>
            <person name="Upadhyaya H.D."/>
            <person name="Yang S.P."/>
            <person name="Shah T."/>
            <person name="Saxena K.B."/>
            <person name="Michael T."/>
            <person name="McCombie W.R."/>
            <person name="Yang B."/>
            <person name="Zhang G."/>
            <person name="Yang H."/>
            <person name="Wang J."/>
            <person name="Spillane C."/>
            <person name="Cook D.R."/>
            <person name="May G.D."/>
            <person name="Xu X."/>
            <person name="Jackson S.A."/>
        </authorList>
    </citation>
    <scope>NUCLEOTIDE SEQUENCE [LARGE SCALE GENOMIC DNA]</scope>
</reference>
<comment type="function">
    <text evidence="1 7">May be involved in both secretory and endocytic intracellular trafficking in the endosomal/prevacuolar compartments.</text>
</comment>
<keyword evidence="7" id="KW-0813">Transport</keyword>
<accession>A0A151S356</accession>
<dbReference type="Gramene" id="C.cajan_28392.t">
    <property type="protein sequence ID" value="C.cajan_28392.t.cds1"/>
    <property type="gene ID" value="C.cajan_28392"/>
</dbReference>
<evidence type="ECO:0000313" key="9">
    <source>
        <dbReference type="EMBL" id="KYP49219.1"/>
    </source>
</evidence>
<dbReference type="GO" id="GO:0016192">
    <property type="term" value="P:vesicle-mediated transport"/>
    <property type="evidence" value="ECO:0007669"/>
    <property type="project" value="TreeGrafter"/>
</dbReference>
<dbReference type="Proteomes" id="UP000075243">
    <property type="component" value="Unassembled WGS sequence"/>
</dbReference>
<dbReference type="OrthoDB" id="63113at2759"/>
<keyword evidence="4 7" id="KW-0812">Transmembrane</keyword>
<name>A0A151S356_CAJCA</name>
<evidence type="ECO:0000256" key="4">
    <source>
        <dbReference type="ARBA" id="ARBA00022692"/>
    </source>
</evidence>
<dbReference type="GO" id="GO:0016020">
    <property type="term" value="C:membrane"/>
    <property type="evidence" value="ECO:0007669"/>
    <property type="project" value="UniProtKB-SubCell"/>
</dbReference>
<dbReference type="PANTHER" id="PTHR19317:SF84">
    <property type="entry name" value="PRA1 FAMILY PROTEIN"/>
    <property type="match status" value="1"/>
</dbReference>
<evidence type="ECO:0000256" key="2">
    <source>
        <dbReference type="ARBA" id="ARBA00004127"/>
    </source>
</evidence>
<comment type="subcellular location">
    <subcellularLocation>
        <location evidence="2">Endomembrane system</location>
        <topology evidence="2">Multi-pass membrane protein</topology>
    </subcellularLocation>
    <subcellularLocation>
        <location evidence="7">Membrane</location>
        <topology evidence="7">Multi-pass membrane protein</topology>
    </subcellularLocation>
</comment>
<dbReference type="GO" id="GO:0005794">
    <property type="term" value="C:Golgi apparatus"/>
    <property type="evidence" value="ECO:0007669"/>
    <property type="project" value="TreeGrafter"/>
</dbReference>
<feature type="transmembrane region" description="Helical" evidence="7">
    <location>
        <begin position="67"/>
        <end position="84"/>
    </location>
</feature>
<keyword evidence="5 7" id="KW-1133">Transmembrane helix</keyword>
<sequence>MSFTNTSSHSSRYSPIPSTSTPPSRAATPSGFPTRRPWEEVFALHSFTRPYSLGEATLRVKRNLGHFRVNYAMIVLFVLFLSLLWRPISLIVFLAVFVAWFFLYFFRDGPVVLLRRTLDDRLVLAVLTAVTVAALVLAGAWLNVVVSVLIAAAAVALHAVFRSTEDLYVDELEVSDGGLLSVVGGSPTKRTGYASI</sequence>
<evidence type="ECO:0000256" key="5">
    <source>
        <dbReference type="ARBA" id="ARBA00022989"/>
    </source>
</evidence>
<proteinExistence type="inferred from homology"/>
<feature type="compositionally biased region" description="Low complexity" evidence="8">
    <location>
        <begin position="1"/>
        <end position="30"/>
    </location>
</feature>
<evidence type="ECO:0000313" key="10">
    <source>
        <dbReference type="Proteomes" id="UP000075243"/>
    </source>
</evidence>
<dbReference type="EMBL" id="KQ483481">
    <property type="protein sequence ID" value="KYP49219.1"/>
    <property type="molecule type" value="Genomic_DNA"/>
</dbReference>
<organism evidence="9 10">
    <name type="scientific">Cajanus cajan</name>
    <name type="common">Pigeon pea</name>
    <name type="synonym">Cajanus indicus</name>
    <dbReference type="NCBI Taxonomy" id="3821"/>
    <lineage>
        <taxon>Eukaryota</taxon>
        <taxon>Viridiplantae</taxon>
        <taxon>Streptophyta</taxon>
        <taxon>Embryophyta</taxon>
        <taxon>Tracheophyta</taxon>
        <taxon>Spermatophyta</taxon>
        <taxon>Magnoliopsida</taxon>
        <taxon>eudicotyledons</taxon>
        <taxon>Gunneridae</taxon>
        <taxon>Pentapetalae</taxon>
        <taxon>rosids</taxon>
        <taxon>fabids</taxon>
        <taxon>Fabales</taxon>
        <taxon>Fabaceae</taxon>
        <taxon>Papilionoideae</taxon>
        <taxon>50 kb inversion clade</taxon>
        <taxon>NPAAA clade</taxon>
        <taxon>indigoferoid/millettioid clade</taxon>
        <taxon>Phaseoleae</taxon>
        <taxon>Cajanus</taxon>
    </lineage>
</organism>
<evidence type="ECO:0000256" key="6">
    <source>
        <dbReference type="ARBA" id="ARBA00023136"/>
    </source>
</evidence>
<dbReference type="AlphaFoldDB" id="A0A151S356"/>
<comment type="similarity">
    <text evidence="3 7">Belongs to the PRA1 family.</text>
</comment>
<evidence type="ECO:0000256" key="1">
    <source>
        <dbReference type="ARBA" id="ARBA00002501"/>
    </source>
</evidence>
<dbReference type="GO" id="GO:0005783">
    <property type="term" value="C:endoplasmic reticulum"/>
    <property type="evidence" value="ECO:0007669"/>
    <property type="project" value="TreeGrafter"/>
</dbReference>
<keyword evidence="6 7" id="KW-0472">Membrane</keyword>
<feature type="transmembrane region" description="Helical" evidence="7">
    <location>
        <begin position="118"/>
        <end position="138"/>
    </location>
</feature>
<dbReference type="OMA" id="RITENLF"/>
<evidence type="ECO:0000256" key="8">
    <source>
        <dbReference type="SAM" id="MobiDB-lite"/>
    </source>
</evidence>
<feature type="region of interest" description="Disordered" evidence="8">
    <location>
        <begin position="1"/>
        <end position="32"/>
    </location>
</feature>
<evidence type="ECO:0000256" key="7">
    <source>
        <dbReference type="RuleBase" id="RU363107"/>
    </source>
</evidence>